<dbReference type="Pfam" id="PF22537">
    <property type="entry name" value="WbmS-like"/>
    <property type="match status" value="1"/>
</dbReference>
<organism evidence="1 2">
    <name type="scientific">Hyphobacterium marinum</name>
    <dbReference type="NCBI Taxonomy" id="3116574"/>
    <lineage>
        <taxon>Bacteria</taxon>
        <taxon>Pseudomonadati</taxon>
        <taxon>Pseudomonadota</taxon>
        <taxon>Alphaproteobacteria</taxon>
        <taxon>Maricaulales</taxon>
        <taxon>Maricaulaceae</taxon>
        <taxon>Hyphobacterium</taxon>
    </lineage>
</organism>
<protein>
    <submittedName>
        <fullName evidence="1">Uncharacterized protein</fullName>
    </submittedName>
</protein>
<reference evidence="1 2" key="1">
    <citation type="submission" date="2024-01" db="EMBL/GenBank/DDBJ databases">
        <title>Hyphobacterium bacterium isolated from marine sediment.</title>
        <authorList>
            <person name="Zhao S."/>
        </authorList>
    </citation>
    <scope>NUCLEOTIDE SEQUENCE [LARGE SCALE GENOMIC DNA]</scope>
    <source>
        <strain evidence="1 2">Y60-23</strain>
    </source>
</reference>
<evidence type="ECO:0000313" key="1">
    <source>
        <dbReference type="EMBL" id="MEE2566464.1"/>
    </source>
</evidence>
<gene>
    <name evidence="1" type="ORF">V0U35_07195</name>
</gene>
<comment type="caution">
    <text evidence="1">The sequence shown here is derived from an EMBL/GenBank/DDBJ whole genome shotgun (WGS) entry which is preliminary data.</text>
</comment>
<dbReference type="RefSeq" id="WP_330196004.1">
    <property type="nucleotide sequence ID" value="NZ_JAZDRO010000002.1"/>
</dbReference>
<dbReference type="Gene3D" id="3.20.20.370">
    <property type="entry name" value="Glycoside hydrolase/deacetylase"/>
    <property type="match status" value="1"/>
</dbReference>
<proteinExistence type="predicted"/>
<evidence type="ECO:0000313" key="2">
    <source>
        <dbReference type="Proteomes" id="UP001310692"/>
    </source>
</evidence>
<dbReference type="EMBL" id="JAZDRO010000002">
    <property type="protein sequence ID" value="MEE2566464.1"/>
    <property type="molecule type" value="Genomic_DNA"/>
</dbReference>
<name>A0ABU7LY36_9PROT</name>
<sequence>MICLTHDTDYMTPDGMERFLDEFTGPGTDTFFLWKPYPGMDWRGHEAQPHPFYDDLTDAEGKLRKFIDELGIPATGMRTHSCVYSHIVSGAAHRCGLRYVSVTSQLFRQDIKPYKEAWGVWEVPIYYMDNMDLCWPDNWPNDDHKPLSKDTIKRAFDGDGLKVFDIHPLHVALNTTSYEDYKTVRVKLQDGASPWDVALPGYGVRSFYEDLRTAMSDAGVKSKSLTEVVDLAEAGHFDR</sequence>
<dbReference type="Proteomes" id="UP001310692">
    <property type="component" value="Unassembled WGS sequence"/>
</dbReference>
<keyword evidence="2" id="KW-1185">Reference proteome</keyword>
<dbReference type="InterPro" id="IPR054492">
    <property type="entry name" value="WbmS-like"/>
</dbReference>
<accession>A0ABU7LY36</accession>